<accession>A0A7C2ZNQ8</accession>
<dbReference type="PROSITE" id="PS50890">
    <property type="entry name" value="PUA"/>
    <property type="match status" value="1"/>
</dbReference>
<dbReference type="SUPFAM" id="SSF88697">
    <property type="entry name" value="PUA domain-like"/>
    <property type="match status" value="1"/>
</dbReference>
<dbReference type="InterPro" id="IPR005155">
    <property type="entry name" value="UPF0113_PUA"/>
</dbReference>
<comment type="caution">
    <text evidence="2">The sequence shown here is derived from an EMBL/GenBank/DDBJ whole genome shotgun (WGS) entry which is preliminary data.</text>
</comment>
<feature type="domain" description="UPF0113" evidence="1">
    <location>
        <begin position="97"/>
        <end position="180"/>
    </location>
</feature>
<dbReference type="InterPro" id="IPR015947">
    <property type="entry name" value="PUA-like_sf"/>
</dbReference>
<evidence type="ECO:0000259" key="1">
    <source>
        <dbReference type="Pfam" id="PF03657"/>
    </source>
</evidence>
<evidence type="ECO:0000313" key="2">
    <source>
        <dbReference type="EMBL" id="HEW53179.1"/>
    </source>
</evidence>
<organism evidence="2">
    <name type="scientific">Ignisphaera aggregans</name>
    <dbReference type="NCBI Taxonomy" id="334771"/>
    <lineage>
        <taxon>Archaea</taxon>
        <taxon>Thermoproteota</taxon>
        <taxon>Thermoprotei</taxon>
        <taxon>Desulfurococcales</taxon>
        <taxon>Desulfurococcaceae</taxon>
        <taxon>Ignisphaera</taxon>
    </lineage>
</organism>
<proteinExistence type="predicted"/>
<sequence length="184" mass="20827">MLVNCVYEYVNMCFSREFREYIDKEYLIKVIPKNRSVERVCLIPRSIADRVDMVSSGIKIVVAGLVIGWLKNRTRFLPSPHLFNLAIDRGFNYGCAVVAKQQGVRAFLYGNDLLVVSVERFLRPVEKGMYVAVIDPDDVKAIGIGRLVIDPGDFDRLIAEGKLLLPAVENVFDLGILLRDESYV</sequence>
<dbReference type="Gene3D" id="2.30.130.10">
    <property type="entry name" value="PUA domain"/>
    <property type="match status" value="1"/>
</dbReference>
<dbReference type="Pfam" id="PF03657">
    <property type="entry name" value="UPF0113"/>
    <property type="match status" value="1"/>
</dbReference>
<dbReference type="AlphaFoldDB" id="A0A7C2ZNQ8"/>
<name>A0A7C2ZNQ8_9CREN</name>
<protein>
    <recommendedName>
        <fullName evidence="1">UPF0113 domain-containing protein</fullName>
    </recommendedName>
</protein>
<dbReference type="EMBL" id="DSGT01000009">
    <property type="protein sequence ID" value="HEW53179.1"/>
    <property type="molecule type" value="Genomic_DNA"/>
</dbReference>
<gene>
    <name evidence="2" type="ORF">ENO77_03325</name>
</gene>
<reference evidence="2" key="1">
    <citation type="journal article" date="2020" name="mSystems">
        <title>Genome- and Community-Level Interaction Insights into Carbon Utilization and Element Cycling Functions of Hydrothermarchaeota in Hydrothermal Sediment.</title>
        <authorList>
            <person name="Zhou Z."/>
            <person name="Liu Y."/>
            <person name="Xu W."/>
            <person name="Pan J."/>
            <person name="Luo Z.H."/>
            <person name="Li M."/>
        </authorList>
    </citation>
    <scope>NUCLEOTIDE SEQUENCE [LARGE SCALE GENOMIC DNA]</scope>
    <source>
        <strain evidence="2">SpSt-16</strain>
    </source>
</reference>
<dbReference type="GO" id="GO:0003723">
    <property type="term" value="F:RNA binding"/>
    <property type="evidence" value="ECO:0007669"/>
    <property type="project" value="InterPro"/>
</dbReference>
<dbReference type="InterPro" id="IPR036974">
    <property type="entry name" value="PUA_sf"/>
</dbReference>